<evidence type="ECO:0000313" key="1">
    <source>
        <dbReference type="EMBL" id="CAG9576152.1"/>
    </source>
</evidence>
<dbReference type="OrthoDB" id="5800391at2759"/>
<proteinExistence type="predicted"/>
<dbReference type="AlphaFoldDB" id="A0A8J2R0C0"/>
<comment type="caution">
    <text evidence="1">The sequence shown here is derived from an EMBL/GenBank/DDBJ whole genome shotgun (WGS) entry which is preliminary data.</text>
</comment>
<accession>A0A8J2R0C0</accession>
<keyword evidence="2" id="KW-1185">Reference proteome</keyword>
<protein>
    <submittedName>
        <fullName evidence="1">(African queen) hypothetical protein</fullName>
    </submittedName>
</protein>
<organism evidence="1 2">
    <name type="scientific">Danaus chrysippus</name>
    <name type="common">African queen</name>
    <dbReference type="NCBI Taxonomy" id="151541"/>
    <lineage>
        <taxon>Eukaryota</taxon>
        <taxon>Metazoa</taxon>
        <taxon>Ecdysozoa</taxon>
        <taxon>Arthropoda</taxon>
        <taxon>Hexapoda</taxon>
        <taxon>Insecta</taxon>
        <taxon>Pterygota</taxon>
        <taxon>Neoptera</taxon>
        <taxon>Endopterygota</taxon>
        <taxon>Lepidoptera</taxon>
        <taxon>Glossata</taxon>
        <taxon>Ditrysia</taxon>
        <taxon>Papilionoidea</taxon>
        <taxon>Nymphalidae</taxon>
        <taxon>Danainae</taxon>
        <taxon>Danaini</taxon>
        <taxon>Danaina</taxon>
        <taxon>Danaus</taxon>
        <taxon>Anosia</taxon>
    </lineage>
</organism>
<evidence type="ECO:0000313" key="2">
    <source>
        <dbReference type="Proteomes" id="UP000789524"/>
    </source>
</evidence>
<sequence>MLLNRETSTDLTLLKETFHDDFILTMSNVFSWVRWIGIVGSSRITWKLYALTLFCLLLAIEGQASKKVMRALTGVAVDISGHSTS</sequence>
<dbReference type="EMBL" id="CAKASE010000074">
    <property type="protein sequence ID" value="CAG9576152.1"/>
    <property type="molecule type" value="Genomic_DNA"/>
</dbReference>
<reference evidence="1" key="1">
    <citation type="submission" date="2021-09" db="EMBL/GenBank/DDBJ databases">
        <authorList>
            <person name="Martin H S."/>
        </authorList>
    </citation>
    <scope>NUCLEOTIDE SEQUENCE</scope>
</reference>
<name>A0A8J2R0C0_9NEOP</name>
<dbReference type="Proteomes" id="UP000789524">
    <property type="component" value="Unassembled WGS sequence"/>
</dbReference>
<gene>
    <name evidence="1" type="ORF">DCHRY22_LOCUS11901</name>
</gene>